<evidence type="ECO:0000313" key="2">
    <source>
        <dbReference type="EMBL" id="OGI76113.1"/>
    </source>
</evidence>
<reference evidence="2 3" key="1">
    <citation type="journal article" date="2016" name="Nat. Commun.">
        <title>Thousands of microbial genomes shed light on interconnected biogeochemical processes in an aquifer system.</title>
        <authorList>
            <person name="Anantharaman K."/>
            <person name="Brown C.T."/>
            <person name="Hug L.A."/>
            <person name="Sharon I."/>
            <person name="Castelle C.J."/>
            <person name="Probst A.J."/>
            <person name="Thomas B.C."/>
            <person name="Singh A."/>
            <person name="Wilkins M.J."/>
            <person name="Karaoz U."/>
            <person name="Brodie E.L."/>
            <person name="Williams K.H."/>
            <person name="Hubbard S.S."/>
            <person name="Banfield J.F."/>
        </authorList>
    </citation>
    <scope>NUCLEOTIDE SEQUENCE [LARGE SCALE GENOMIC DNA]</scope>
</reference>
<feature type="domain" description="Transcriptional repressor PaaX-like central Cas2-like" evidence="1">
    <location>
        <begin position="121"/>
        <end position="187"/>
    </location>
</feature>
<comment type="caution">
    <text evidence="2">The sequence shown here is derived from an EMBL/GenBank/DDBJ whole genome shotgun (WGS) entry which is preliminary data.</text>
</comment>
<name>A0A1F6W2G1_9BACT</name>
<sequence length="191" mass="22367">MKGEILLKALEILEKGLQTQADFFEAVLTSGYGASMGKIDYEYQKIKKNQERSAFSQEELKKRKRRVQIYISKMKQDGLIREAGKNKKIKLAPKGFEKIEELKNKLPGSRYKTEDQDGLIIISFDIPEKFRRKRDWFREVVKKLGFNIIHQSVWAGEAVVPRELIEDLEDLKILEYVEIFKINKEGTLKKQ</sequence>
<dbReference type="InterPro" id="IPR048846">
    <property type="entry name" value="PaaX-like_central"/>
</dbReference>
<proteinExistence type="predicted"/>
<dbReference type="AlphaFoldDB" id="A0A1F6W2G1"/>
<evidence type="ECO:0000313" key="3">
    <source>
        <dbReference type="Proteomes" id="UP000179275"/>
    </source>
</evidence>
<accession>A0A1F6W2G1</accession>
<dbReference type="EMBL" id="MFUG01000009">
    <property type="protein sequence ID" value="OGI76113.1"/>
    <property type="molecule type" value="Genomic_DNA"/>
</dbReference>
<protein>
    <recommendedName>
        <fullName evidence="1">Transcriptional repressor PaaX-like central Cas2-like domain-containing protein</fullName>
    </recommendedName>
</protein>
<organism evidence="2 3">
    <name type="scientific">Candidatus Nomurabacteria bacterium RIFCSPHIGHO2_02_FULL_42_19</name>
    <dbReference type="NCBI Taxonomy" id="1801756"/>
    <lineage>
        <taxon>Bacteria</taxon>
        <taxon>Candidatus Nomuraibacteriota</taxon>
    </lineage>
</organism>
<evidence type="ECO:0000259" key="1">
    <source>
        <dbReference type="Pfam" id="PF20803"/>
    </source>
</evidence>
<dbReference type="STRING" id="1801756.A3C67_01565"/>
<gene>
    <name evidence="2" type="ORF">A3C67_01565</name>
</gene>
<dbReference type="Pfam" id="PF20803">
    <property type="entry name" value="PaaX_M"/>
    <property type="match status" value="1"/>
</dbReference>
<dbReference type="Proteomes" id="UP000179275">
    <property type="component" value="Unassembled WGS sequence"/>
</dbReference>